<proteinExistence type="predicted"/>
<feature type="domain" description="Aminoglycoside phosphotransferase" evidence="2">
    <location>
        <begin position="137"/>
        <end position="186"/>
    </location>
</feature>
<evidence type="ECO:0000256" key="1">
    <source>
        <dbReference type="SAM" id="MobiDB-lite"/>
    </source>
</evidence>
<evidence type="ECO:0000313" key="3">
    <source>
        <dbReference type="EMBL" id="PFG32988.1"/>
    </source>
</evidence>
<keyword evidence="4" id="KW-1185">Reference proteome</keyword>
<evidence type="ECO:0000259" key="2">
    <source>
        <dbReference type="Pfam" id="PF01636"/>
    </source>
</evidence>
<comment type="caution">
    <text evidence="3">The sequence shown here is derived from an EMBL/GenBank/DDBJ whole genome shotgun (WGS) entry which is preliminary data.</text>
</comment>
<dbReference type="AlphaFoldDB" id="A0A2A9E214"/>
<dbReference type="InterPro" id="IPR002575">
    <property type="entry name" value="Aminoglycoside_PTrfase"/>
</dbReference>
<organism evidence="3 4">
    <name type="scientific">Sanguibacter antarcticus</name>
    <dbReference type="NCBI Taxonomy" id="372484"/>
    <lineage>
        <taxon>Bacteria</taxon>
        <taxon>Bacillati</taxon>
        <taxon>Actinomycetota</taxon>
        <taxon>Actinomycetes</taxon>
        <taxon>Micrococcales</taxon>
        <taxon>Sanguibacteraceae</taxon>
        <taxon>Sanguibacter</taxon>
    </lineage>
</organism>
<gene>
    <name evidence="3" type="ORF">ATL42_0840</name>
</gene>
<dbReference type="Pfam" id="PF01636">
    <property type="entry name" value="APH"/>
    <property type="match status" value="1"/>
</dbReference>
<dbReference type="GO" id="GO:0016740">
    <property type="term" value="F:transferase activity"/>
    <property type="evidence" value="ECO:0007669"/>
    <property type="project" value="UniProtKB-KW"/>
</dbReference>
<sequence length="281" mass="30349">MKDCAVPSTADAAPTNAPPSTCPATEEVLEGGGVTRVSRVGDTVRRPVRSWTPAVHELLHHLREDGFDGAPRALGLDEHGREILDYVPGEVGNYPLSAQVRSESALVSAGRLLRRFHDATTSALPRGLEGWQLGSLDPVEVLCHGDFAPYNCVFRDGEAVAIIDFDTVRPGPRSWDLAYALYRFAPLTRPENGDGFGSTSDQASRARQLLDAYGATAEQRAATVAMLVPRLQSLVDFMQAAADAGDAGFARHIADGHADLYLHDIAYIDAHADVWHRVVVD</sequence>
<reference evidence="3 4" key="1">
    <citation type="submission" date="2017-10" db="EMBL/GenBank/DDBJ databases">
        <title>Sequencing the genomes of 1000 actinobacteria strains.</title>
        <authorList>
            <person name="Klenk H.-P."/>
        </authorList>
    </citation>
    <scope>NUCLEOTIDE SEQUENCE [LARGE SCALE GENOMIC DNA]</scope>
    <source>
        <strain evidence="3 4">DSM 18966</strain>
    </source>
</reference>
<dbReference type="InterPro" id="IPR011009">
    <property type="entry name" value="Kinase-like_dom_sf"/>
</dbReference>
<dbReference type="SUPFAM" id="SSF56112">
    <property type="entry name" value="Protein kinase-like (PK-like)"/>
    <property type="match status" value="1"/>
</dbReference>
<accession>A0A2A9E214</accession>
<evidence type="ECO:0000313" key="4">
    <source>
        <dbReference type="Proteomes" id="UP000225548"/>
    </source>
</evidence>
<protein>
    <submittedName>
        <fullName evidence="3">Phosphotransferase family enzyme</fullName>
    </submittedName>
</protein>
<dbReference type="Proteomes" id="UP000225548">
    <property type="component" value="Unassembled WGS sequence"/>
</dbReference>
<dbReference type="Gene3D" id="3.90.1200.10">
    <property type="match status" value="1"/>
</dbReference>
<name>A0A2A9E214_9MICO</name>
<feature type="region of interest" description="Disordered" evidence="1">
    <location>
        <begin position="1"/>
        <end position="26"/>
    </location>
</feature>
<keyword evidence="3" id="KW-0808">Transferase</keyword>
<dbReference type="EMBL" id="PDJG01000001">
    <property type="protein sequence ID" value="PFG32988.1"/>
    <property type="molecule type" value="Genomic_DNA"/>
</dbReference>